<sequence length="277" mass="31846">MLIRGGNTSEQVTNSMKDLYALKKPNAVMYKRKNIVRPFDDESSLEFFSEKSDASLFVFGSHSKKRPHNLTIGRMYDMHVLDMVELGIEKFQPLSSFAVAKCPTGTKPCLVFTGEPFEHDHEYKRLKNMFIDLFRGPVVENIRLAGLEHVIMFAAVDGKILLRSYKILLKKSGTRTPRIELEEMGPSFDFALRRTKLASDDLFKLARKQPKEIKIKKTKNVSQDAFGTKLGRIHMEKQDLSELQTRKMRGLKRQKPERNASKISSDNKKAKFKSEEN</sequence>
<name>A0ABM1EC07_PRICU</name>
<evidence type="ECO:0000256" key="1">
    <source>
        <dbReference type="ARBA" id="ARBA00004604"/>
    </source>
</evidence>
<organism evidence="9 10">
    <name type="scientific">Priapulus caudatus</name>
    <name type="common">Priapulid worm</name>
    <dbReference type="NCBI Taxonomy" id="37621"/>
    <lineage>
        <taxon>Eukaryota</taxon>
        <taxon>Metazoa</taxon>
        <taxon>Ecdysozoa</taxon>
        <taxon>Scalidophora</taxon>
        <taxon>Priapulida</taxon>
        <taxon>Priapulimorpha</taxon>
        <taxon>Priapulimorphida</taxon>
        <taxon>Priapulidae</taxon>
        <taxon>Priapulus</taxon>
    </lineage>
</organism>
<dbReference type="Pfam" id="PF04427">
    <property type="entry name" value="Brix"/>
    <property type="match status" value="1"/>
</dbReference>
<dbReference type="InterPro" id="IPR007109">
    <property type="entry name" value="Brix"/>
</dbReference>
<feature type="compositionally biased region" description="Basic and acidic residues" evidence="7">
    <location>
        <begin position="254"/>
        <end position="277"/>
    </location>
</feature>
<comment type="similarity">
    <text evidence="2 6">Belongs to the RPF2 family.</text>
</comment>
<dbReference type="InterPro" id="IPR039770">
    <property type="entry name" value="Rpf2"/>
</dbReference>
<dbReference type="SMART" id="SM00879">
    <property type="entry name" value="Brix"/>
    <property type="match status" value="1"/>
</dbReference>
<keyword evidence="9" id="KW-1185">Reference proteome</keyword>
<comment type="subcellular location">
    <subcellularLocation>
        <location evidence="1 6">Nucleus</location>
        <location evidence="1 6">Nucleolus</location>
    </subcellularLocation>
</comment>
<gene>
    <name evidence="10" type="primary">LOC106810792</name>
</gene>
<evidence type="ECO:0000256" key="4">
    <source>
        <dbReference type="ARBA" id="ARBA00023242"/>
    </source>
</evidence>
<evidence type="ECO:0000256" key="2">
    <source>
        <dbReference type="ARBA" id="ARBA00010782"/>
    </source>
</evidence>
<keyword evidence="4 6" id="KW-0539">Nucleus</keyword>
<dbReference type="PANTHER" id="PTHR12728">
    <property type="entry name" value="BRIX DOMAIN CONTAINING PROTEIN"/>
    <property type="match status" value="1"/>
</dbReference>
<evidence type="ECO:0000313" key="9">
    <source>
        <dbReference type="Proteomes" id="UP000695022"/>
    </source>
</evidence>
<proteinExistence type="inferred from homology"/>
<evidence type="ECO:0000313" key="10">
    <source>
        <dbReference type="RefSeq" id="XP_014669728.1"/>
    </source>
</evidence>
<evidence type="ECO:0000256" key="7">
    <source>
        <dbReference type="SAM" id="MobiDB-lite"/>
    </source>
</evidence>
<feature type="domain" description="Brix" evidence="8">
    <location>
        <begin position="1"/>
        <end position="201"/>
    </location>
</feature>
<dbReference type="PANTHER" id="PTHR12728:SF0">
    <property type="entry name" value="RIBOSOME PRODUCTION FACTOR 2 HOMOLOG"/>
    <property type="match status" value="1"/>
</dbReference>
<dbReference type="Proteomes" id="UP000695022">
    <property type="component" value="Unplaced"/>
</dbReference>
<dbReference type="GeneID" id="106810792"/>
<feature type="region of interest" description="Disordered" evidence="7">
    <location>
        <begin position="237"/>
        <end position="277"/>
    </location>
</feature>
<dbReference type="PROSITE" id="PS50833">
    <property type="entry name" value="BRIX"/>
    <property type="match status" value="1"/>
</dbReference>
<evidence type="ECO:0000256" key="3">
    <source>
        <dbReference type="ARBA" id="ARBA00020387"/>
    </source>
</evidence>
<evidence type="ECO:0000259" key="8">
    <source>
        <dbReference type="PROSITE" id="PS50833"/>
    </source>
</evidence>
<protein>
    <recommendedName>
        <fullName evidence="3 6">Ribosome production factor 2 homolog</fullName>
    </recommendedName>
    <alternativeName>
        <fullName evidence="5 6">Ribosome biogenesis protein RPF2 homolog</fullName>
    </alternativeName>
</protein>
<evidence type="ECO:0000256" key="6">
    <source>
        <dbReference type="RuleBase" id="RU367086"/>
    </source>
</evidence>
<evidence type="ECO:0000256" key="5">
    <source>
        <dbReference type="ARBA" id="ARBA00030889"/>
    </source>
</evidence>
<dbReference type="RefSeq" id="XP_014669728.1">
    <property type="nucleotide sequence ID" value="XM_014814242.1"/>
</dbReference>
<accession>A0ABM1EC07</accession>
<reference evidence="10" key="1">
    <citation type="submission" date="2025-08" db="UniProtKB">
        <authorList>
            <consortium name="RefSeq"/>
        </authorList>
    </citation>
    <scope>IDENTIFICATION</scope>
</reference>